<proteinExistence type="predicted"/>
<accession>A0AAW7Z5A3</accession>
<dbReference type="AlphaFoldDB" id="A0AAW7Z5A3"/>
<dbReference type="KEGG" id="asq:AVL57_10380"/>
<sequence>MNPRSEVVCSKKFPHAAYSIEIVGSTLISELDGQWSTEISNSYITDVKQEVASRFNMHWLHIVLLDKWDLTTFDAMDKFTQYGIWCYEKGVKATFYVYQTNPVKRYQLATMLPERAKNYVSFHVESIDDAFLYASQNGFLEEPKPNQTIKTLNG</sequence>
<dbReference type="EMBL" id="JAUOQI010000008">
    <property type="protein sequence ID" value="MDO6578295.1"/>
    <property type="molecule type" value="Genomic_DNA"/>
</dbReference>
<protein>
    <recommendedName>
        <fullName evidence="5">STAS/SEC14 domain-containing protein</fullName>
    </recommendedName>
</protein>
<organism evidence="2 4">
    <name type="scientific">Alteromonas stellipolaris</name>
    <dbReference type="NCBI Taxonomy" id="233316"/>
    <lineage>
        <taxon>Bacteria</taxon>
        <taxon>Pseudomonadati</taxon>
        <taxon>Pseudomonadota</taxon>
        <taxon>Gammaproteobacteria</taxon>
        <taxon>Alteromonadales</taxon>
        <taxon>Alteromonadaceae</taxon>
        <taxon>Alteromonas/Salinimonas group</taxon>
        <taxon>Alteromonas</taxon>
    </lineage>
</organism>
<name>A0AAW7Z5A3_9ALTE</name>
<gene>
    <name evidence="1" type="ORF">AVL57_10380</name>
    <name evidence="2" type="ORF">Q4527_12885</name>
</gene>
<evidence type="ECO:0000313" key="1">
    <source>
        <dbReference type="EMBL" id="AMJ74334.1"/>
    </source>
</evidence>
<keyword evidence="3" id="KW-1185">Reference proteome</keyword>
<dbReference type="EMBL" id="CP013926">
    <property type="protein sequence ID" value="AMJ74334.1"/>
    <property type="molecule type" value="Genomic_DNA"/>
</dbReference>
<dbReference type="Proteomes" id="UP000056750">
    <property type="component" value="Chromosome"/>
</dbReference>
<evidence type="ECO:0000313" key="2">
    <source>
        <dbReference type="EMBL" id="MDO6578295.1"/>
    </source>
</evidence>
<reference evidence="2" key="2">
    <citation type="submission" date="2023-07" db="EMBL/GenBank/DDBJ databases">
        <title>Genome content predicts the carbon catabolic preferences of heterotrophic bacteria.</title>
        <authorList>
            <person name="Gralka M."/>
        </authorList>
    </citation>
    <scope>NUCLEOTIDE SEQUENCE</scope>
    <source>
        <strain evidence="2">F2M12</strain>
    </source>
</reference>
<dbReference type="RefSeq" id="WP_057793126.1">
    <property type="nucleotide sequence ID" value="NZ_CP013926.1"/>
</dbReference>
<evidence type="ECO:0000313" key="4">
    <source>
        <dbReference type="Proteomes" id="UP001170717"/>
    </source>
</evidence>
<evidence type="ECO:0008006" key="5">
    <source>
        <dbReference type="Google" id="ProtNLM"/>
    </source>
</evidence>
<evidence type="ECO:0000313" key="3">
    <source>
        <dbReference type="Proteomes" id="UP000056750"/>
    </source>
</evidence>
<reference evidence="1 3" key="1">
    <citation type="submission" date="2015-12" db="EMBL/GenBank/DDBJ databases">
        <title>Intraspecies pangenome expansion in the marine bacterium Alteromonas.</title>
        <authorList>
            <person name="Lopez-Perez M."/>
            <person name="Rodriguez-Valera F."/>
        </authorList>
    </citation>
    <scope>NUCLEOTIDE SEQUENCE [LARGE SCALE GENOMIC DNA]</scope>
    <source>
        <strain evidence="1 3">LMG 21861</strain>
    </source>
</reference>
<dbReference type="Proteomes" id="UP001170717">
    <property type="component" value="Unassembled WGS sequence"/>
</dbReference>